<dbReference type="GO" id="GO:0016279">
    <property type="term" value="F:protein-lysine N-methyltransferase activity"/>
    <property type="evidence" value="ECO:0007669"/>
    <property type="project" value="InterPro"/>
</dbReference>
<name>A0A832ZTN2_9CREN</name>
<proteinExistence type="predicted"/>
<dbReference type="Proteomes" id="UP000600071">
    <property type="component" value="Unassembled WGS sequence"/>
</dbReference>
<evidence type="ECO:0000256" key="1">
    <source>
        <dbReference type="ARBA" id="ARBA00022603"/>
    </source>
</evidence>
<keyword evidence="2 5" id="KW-0808">Transferase</keyword>
<dbReference type="AlphaFoldDB" id="A0A832ZTN2"/>
<keyword evidence="3" id="KW-0949">S-adenosyl-L-methionine</keyword>
<dbReference type="PANTHER" id="PTHR13610:SF11">
    <property type="entry name" value="METHYLTRANSFERASE DOMAIN-CONTAINING PROTEIN"/>
    <property type="match status" value="1"/>
</dbReference>
<evidence type="ECO:0000313" key="5">
    <source>
        <dbReference type="EMBL" id="HIQ24218.1"/>
    </source>
</evidence>
<dbReference type="GO" id="GO:0032259">
    <property type="term" value="P:methylation"/>
    <property type="evidence" value="ECO:0007669"/>
    <property type="project" value="UniProtKB-KW"/>
</dbReference>
<dbReference type="EMBL" id="DQVR01000090">
    <property type="protein sequence ID" value="HIQ24218.1"/>
    <property type="molecule type" value="Genomic_DNA"/>
</dbReference>
<reference evidence="5" key="1">
    <citation type="journal article" date="2020" name="ISME J.">
        <title>Gammaproteobacteria mediating utilization of methyl-, sulfur- and petroleum organic compounds in deep ocean hydrothermal plumes.</title>
        <authorList>
            <person name="Zhou Z."/>
            <person name="Liu Y."/>
            <person name="Pan J."/>
            <person name="Cron B.R."/>
            <person name="Toner B.M."/>
            <person name="Anantharaman K."/>
            <person name="Breier J.A."/>
            <person name="Dick G.J."/>
            <person name="Li M."/>
        </authorList>
    </citation>
    <scope>NUCLEOTIDE SEQUENCE</scope>
    <source>
        <strain evidence="5">SZUA-1523</strain>
    </source>
</reference>
<evidence type="ECO:0000313" key="6">
    <source>
        <dbReference type="Proteomes" id="UP000600071"/>
    </source>
</evidence>
<organism evidence="5 6">
    <name type="scientific">Pyrodictium delaneyi</name>
    <dbReference type="NCBI Taxonomy" id="1273541"/>
    <lineage>
        <taxon>Archaea</taxon>
        <taxon>Thermoproteota</taxon>
        <taxon>Thermoprotei</taxon>
        <taxon>Desulfurococcales</taxon>
        <taxon>Pyrodictiaceae</taxon>
        <taxon>Pyrodictium</taxon>
    </lineage>
</organism>
<keyword evidence="1 5" id="KW-0489">Methyltransferase</keyword>
<dbReference type="InterPro" id="IPR026170">
    <property type="entry name" value="FAM173A/B"/>
</dbReference>
<sequence>MLAGIFGALPLSAIGAYDVPWVPTRRQLIGYVLHIARVGHGDIFYDLGCGDGRVAIEAAKRGARAVCVELRRDLIESAMENARKAGVYDKIEFINDNFFNITLNKATVVYMYLLTRVNAALRPKLEAELKIGARIVTLDFAIPGWKPIHVEKYYIGGLTRTIYLYTRGISDIAARA</sequence>
<dbReference type="CDD" id="cd02440">
    <property type="entry name" value="AdoMet_MTases"/>
    <property type="match status" value="1"/>
</dbReference>
<dbReference type="InterPro" id="IPR041698">
    <property type="entry name" value="Methyltransf_25"/>
</dbReference>
<dbReference type="SUPFAM" id="SSF53335">
    <property type="entry name" value="S-adenosyl-L-methionine-dependent methyltransferases"/>
    <property type="match status" value="1"/>
</dbReference>
<accession>A0A832ZTN2</accession>
<protein>
    <submittedName>
        <fullName evidence="5">Methyltransferase domain-containing protein</fullName>
    </submittedName>
</protein>
<dbReference type="Gene3D" id="3.40.50.150">
    <property type="entry name" value="Vaccinia Virus protein VP39"/>
    <property type="match status" value="1"/>
</dbReference>
<dbReference type="Pfam" id="PF13649">
    <property type="entry name" value="Methyltransf_25"/>
    <property type="match status" value="1"/>
</dbReference>
<feature type="domain" description="Methyltransferase" evidence="4">
    <location>
        <begin position="46"/>
        <end position="114"/>
    </location>
</feature>
<dbReference type="InterPro" id="IPR029063">
    <property type="entry name" value="SAM-dependent_MTases_sf"/>
</dbReference>
<dbReference type="PANTHER" id="PTHR13610">
    <property type="entry name" value="METHYLTRANSFERASE DOMAIN-CONTAINING PROTEIN"/>
    <property type="match status" value="1"/>
</dbReference>
<evidence type="ECO:0000256" key="3">
    <source>
        <dbReference type="ARBA" id="ARBA00022691"/>
    </source>
</evidence>
<comment type="caution">
    <text evidence="5">The sequence shown here is derived from an EMBL/GenBank/DDBJ whole genome shotgun (WGS) entry which is preliminary data.</text>
</comment>
<evidence type="ECO:0000256" key="2">
    <source>
        <dbReference type="ARBA" id="ARBA00022679"/>
    </source>
</evidence>
<gene>
    <name evidence="5" type="ORF">EYH50_04130</name>
</gene>
<evidence type="ECO:0000259" key="4">
    <source>
        <dbReference type="Pfam" id="PF13649"/>
    </source>
</evidence>